<evidence type="ECO:0000313" key="10">
    <source>
        <dbReference type="Proteomes" id="UP000824890"/>
    </source>
</evidence>
<dbReference type="Pfam" id="PF07725">
    <property type="entry name" value="LRR_3"/>
    <property type="match status" value="2"/>
</dbReference>
<dbReference type="InterPro" id="IPR042197">
    <property type="entry name" value="Apaf_helical"/>
</dbReference>
<dbReference type="Gene3D" id="3.40.50.300">
    <property type="entry name" value="P-loop containing nucleotide triphosphate hydrolases"/>
    <property type="match status" value="3"/>
</dbReference>
<dbReference type="SUPFAM" id="SSF52058">
    <property type="entry name" value="L domain-like"/>
    <property type="match status" value="3"/>
</dbReference>
<dbReference type="InterPro" id="IPR032675">
    <property type="entry name" value="LRR_dom_sf"/>
</dbReference>
<gene>
    <name evidence="9" type="ORF">HID58_048627</name>
</gene>
<accession>A0ABQ8B2M8</accession>
<dbReference type="InterPro" id="IPR058192">
    <property type="entry name" value="WHD_ROQ1-like"/>
</dbReference>
<dbReference type="InterPro" id="IPR000157">
    <property type="entry name" value="TIR_dom"/>
</dbReference>
<evidence type="ECO:0000256" key="3">
    <source>
        <dbReference type="ARBA" id="ARBA00022737"/>
    </source>
</evidence>
<evidence type="ECO:0000256" key="1">
    <source>
        <dbReference type="ARBA" id="ARBA00011982"/>
    </source>
</evidence>
<feature type="domain" description="TIR" evidence="8">
    <location>
        <begin position="76"/>
        <end position="235"/>
    </location>
</feature>
<dbReference type="EMBL" id="JAGKQM010000012">
    <property type="protein sequence ID" value="KAH0899059.1"/>
    <property type="molecule type" value="Genomic_DNA"/>
</dbReference>
<keyword evidence="5" id="KW-0611">Plant defense</keyword>
<dbReference type="EC" id="3.2.2.6" evidence="1"/>
<evidence type="ECO:0000256" key="7">
    <source>
        <dbReference type="ARBA" id="ARBA00047304"/>
    </source>
</evidence>
<keyword evidence="2" id="KW-0433">Leucine-rich repeat</keyword>
<dbReference type="Pfam" id="PF20160">
    <property type="entry name" value="C-JID"/>
    <property type="match status" value="1"/>
</dbReference>
<dbReference type="Pfam" id="PF23598">
    <property type="entry name" value="LRR_14"/>
    <property type="match status" value="1"/>
</dbReference>
<dbReference type="Pfam" id="PF00931">
    <property type="entry name" value="NB-ARC"/>
    <property type="match status" value="3"/>
</dbReference>
<organism evidence="9 10">
    <name type="scientific">Brassica napus</name>
    <name type="common">Rape</name>
    <dbReference type="NCBI Taxonomy" id="3708"/>
    <lineage>
        <taxon>Eukaryota</taxon>
        <taxon>Viridiplantae</taxon>
        <taxon>Streptophyta</taxon>
        <taxon>Embryophyta</taxon>
        <taxon>Tracheophyta</taxon>
        <taxon>Spermatophyta</taxon>
        <taxon>Magnoliopsida</taxon>
        <taxon>eudicotyledons</taxon>
        <taxon>Gunneridae</taxon>
        <taxon>Pentapetalae</taxon>
        <taxon>rosids</taxon>
        <taxon>malvids</taxon>
        <taxon>Brassicales</taxon>
        <taxon>Brassicaceae</taxon>
        <taxon>Brassiceae</taxon>
        <taxon>Brassica</taxon>
    </lineage>
</organism>
<dbReference type="SMART" id="SM00369">
    <property type="entry name" value="LRR_TYP"/>
    <property type="match status" value="4"/>
</dbReference>
<feature type="domain" description="TIR" evidence="8">
    <location>
        <begin position="2041"/>
        <end position="2178"/>
    </location>
</feature>
<evidence type="ECO:0000313" key="9">
    <source>
        <dbReference type="EMBL" id="KAH0899059.1"/>
    </source>
</evidence>
<dbReference type="Gene3D" id="1.10.8.430">
    <property type="entry name" value="Helical domain of apoptotic protease-activating factors"/>
    <property type="match status" value="1"/>
</dbReference>
<evidence type="ECO:0000256" key="5">
    <source>
        <dbReference type="ARBA" id="ARBA00022821"/>
    </source>
</evidence>
<keyword evidence="4" id="KW-0378">Hydrolase</keyword>
<dbReference type="SUPFAM" id="SSF52540">
    <property type="entry name" value="P-loop containing nucleoside triphosphate hydrolases"/>
    <property type="match status" value="3"/>
</dbReference>
<dbReference type="SMART" id="SM00255">
    <property type="entry name" value="TIR"/>
    <property type="match status" value="3"/>
</dbReference>
<dbReference type="SUPFAM" id="SSF52200">
    <property type="entry name" value="Toll/Interleukin receptor TIR domain"/>
    <property type="match status" value="3"/>
</dbReference>
<dbReference type="InterPro" id="IPR002182">
    <property type="entry name" value="NB-ARC"/>
</dbReference>
<dbReference type="InterPro" id="IPR045344">
    <property type="entry name" value="C-JID"/>
</dbReference>
<dbReference type="InterPro" id="IPR027417">
    <property type="entry name" value="P-loop_NTPase"/>
</dbReference>
<comment type="caution">
    <text evidence="9">The sequence shown here is derived from an EMBL/GenBank/DDBJ whole genome shotgun (WGS) entry which is preliminary data.</text>
</comment>
<dbReference type="InterPro" id="IPR035897">
    <property type="entry name" value="Toll_tir_struct_dom_sf"/>
</dbReference>
<protein>
    <recommendedName>
        <fullName evidence="1">ADP-ribosyl cyclase/cyclic ADP-ribose hydrolase</fullName>
        <ecNumber evidence="1">3.2.2.6</ecNumber>
    </recommendedName>
</protein>
<dbReference type="Gene3D" id="3.80.10.10">
    <property type="entry name" value="Ribonuclease Inhibitor"/>
    <property type="match status" value="4"/>
</dbReference>
<keyword evidence="6" id="KW-0520">NAD</keyword>
<dbReference type="Pfam" id="PF01582">
    <property type="entry name" value="TIR"/>
    <property type="match status" value="3"/>
</dbReference>
<dbReference type="InterPro" id="IPR055414">
    <property type="entry name" value="LRR_R13L4/SHOC2-like"/>
</dbReference>
<reference evidence="9 10" key="1">
    <citation type="submission" date="2021-05" db="EMBL/GenBank/DDBJ databases">
        <title>Genome Assembly of Synthetic Allotetraploid Brassica napus Reveals Homoeologous Exchanges between Subgenomes.</title>
        <authorList>
            <person name="Davis J.T."/>
        </authorList>
    </citation>
    <scope>NUCLEOTIDE SEQUENCE [LARGE SCALE GENOMIC DNA]</scope>
    <source>
        <strain evidence="10">cv. Da-Ae</strain>
        <tissue evidence="9">Seedling</tissue>
    </source>
</reference>
<evidence type="ECO:0000256" key="4">
    <source>
        <dbReference type="ARBA" id="ARBA00022801"/>
    </source>
</evidence>
<dbReference type="Proteomes" id="UP000824890">
    <property type="component" value="Unassembled WGS sequence"/>
</dbReference>
<proteinExistence type="predicted"/>
<dbReference type="InterPro" id="IPR011713">
    <property type="entry name" value="Leu-rich_rpt_3"/>
</dbReference>
<dbReference type="Pfam" id="PF23282">
    <property type="entry name" value="WHD_ROQ1"/>
    <property type="match status" value="1"/>
</dbReference>
<name>A0ABQ8B2M8_BRANA</name>
<dbReference type="InterPro" id="IPR044974">
    <property type="entry name" value="Disease_R_plants"/>
</dbReference>
<feature type="domain" description="TIR" evidence="8">
    <location>
        <begin position="2207"/>
        <end position="2362"/>
    </location>
</feature>
<dbReference type="InterPro" id="IPR003591">
    <property type="entry name" value="Leu-rich_rpt_typical-subtyp"/>
</dbReference>
<evidence type="ECO:0000256" key="2">
    <source>
        <dbReference type="ARBA" id="ARBA00022614"/>
    </source>
</evidence>
<dbReference type="Gene3D" id="3.40.50.10140">
    <property type="entry name" value="Toll/interleukin-1 receptor homology (TIR) domain"/>
    <property type="match status" value="3"/>
</dbReference>
<dbReference type="PROSITE" id="PS50104">
    <property type="entry name" value="TIR"/>
    <property type="match status" value="3"/>
</dbReference>
<evidence type="ECO:0000256" key="6">
    <source>
        <dbReference type="ARBA" id="ARBA00023027"/>
    </source>
</evidence>
<dbReference type="PRINTS" id="PR00364">
    <property type="entry name" value="DISEASERSIST"/>
</dbReference>
<dbReference type="PANTHER" id="PTHR11017:SF589">
    <property type="entry name" value="ADP-RIBOSYL CYCLASE_CYCLIC ADP-RIBOSE HYDROLASE-RELATED"/>
    <property type="match status" value="1"/>
</dbReference>
<sequence length="3276" mass="375826">MVDFIWDINSKEAEANSSRDDDVNPRKDDNFIDYEGNTVVTFNLQNYVENKRVEPVVGEKKQENVTESSTMAKPLPEHKMFINFWGDDLRHGFVGEALKKDGVYIDVDELPRGDLTELLVNGIKESRIALVIFSSGYAESSWCLNELLKIKELMERGKLLVIPIFYKVELWEVTQLKGDFGVKFWNLWRINRDSHIVSWKEALESVASMEGIYLKEHSSETEFITFAVNEVLKRVSLWEGENPSLFPSTERGKSTGLPIGTGEKHKTYQNKQHLFGMEHHMEQLEKKLEFDCDKTRIIGVVGMPGIGKTTLAVMLHQKWNSQFIRCVPLLNIRKKSNDYGPVWLRKTLLEVLIEGKFPLISDKTTHESVKDTLLHTKFLLGNLGWIKKGSKIVISTCDKSLLDGCAHDTYVVPVLNDREAFQLFNYHVFDDKIRSSTNTFLTLSRKFVDYARGHPLALSLLGRELRGKDRDHWEHKLATLTSSNMMFQDVWRFSTDQLNERQKDVFLDIACFFNSEDEYFVRSLLDSGDPDSIDTVSEVRDLANKFLITISDSRIIMNDMMYTFGKDLGSPRWLRLWNYEDFINKSKTMKKSKVNNVRGIFLDMSKLKKSIHLESSIFINMLNLRYLKIYDSCCARKCIPNRKLYLYNGIKFPLKEVRCLHWVQFPLEEIPLDFKPENLVDLRLPYSKIERIWKGVKDTPRLKWVDLSYSRKLLDLSALSKAENLRSLNLGGCTSLNELPKFQLISESLEVLHLNGTAIKRLPPTIIKLQRLVLLNLKNCKRLESLPNCIGDLKSLKELILSGCSGLKNLSDVRESLKHIQSLLIDRIGAKEMPLISCVSIFKSQASADMVLQPFDPKEWPRGLIGVCSLRRLCLSGNNFVSLQTDIGKLYNLHWLEVKHWIKDAKDNIISYIRWRSQLVLEALSQYNGVRLFLYQFPVILVLFWKISVELAFLDRKYQHGSVTKPMDRPICSVIVLPGYYEQRNRLLVKCNCVFNNEDGSRIRFSCTIGSWIPSNTPRKSELPHVFIGYISMLDIKKHVEEEDEEECSHTEASFEFQVTDGTEVLEGCEVLKCGSSLVYSTDERTNMSWVAKTGVIAERINNIPGQATYYGNSRSYDDIQYGSYSGPTLGRDENFFSEATFDVTPNSQKSYKNKKVGLLKKESDAGGDFTESSFHDNTSSANVEKIKRHPLVGLEQRLKEIEKVVYSTPGKTRIVGVLGMPGTGKFPSHLFLPMSTECKLEQLRRVFLKELLKNVNQDINDETTHDSMKGKLLQTKVFVVLDNVSDKKQLEFLLGDLGWIKKGSKIVITTCDKSLLKGLGHDTYVVPQMNNKEAFQLLTHHAFYNQFRPAETFLTLSRMLVDNVGGNAQDLKVLGSFLSGKNEAYWQYELLRVRQSFNMKMTDIWRFSLDQLNKQQKDVFLDIVYFLKSEEEYFVRSILDRGSHEAVSGVRDLAEKLLITISCGRVEMHDQLYSLANDLGLPGRHKLCNYEDINNLTKQEAKNVRGILLDMSEITESIALERVTFSDMGNLQYLKIYNSCCRRHCRADCNLYFPDGLDFPLEEVRYLHWVKFPLHELPQNFRPESLVDLSLPYSKIERVWEGVKDTPRLKWVDLRHLLDLSALSRAENLERLNLEGCTSLDELPVEIQNMKSLVYPNMKGCTRLWYLPKMNLVSLKTLILSDCLNLKEFQAISENVRNSLKQLQILLFDGTGANEMPSISCFTACGVNGVSSLRHLCLSGNTFVSLQPDIVKLYNLKLLDVKQCKKLRFVPTLPPRLQFFDAHGCDSLERVANPLALPLLSEQIHAKFNFSNCNKLDEDAKDSIISYSRWRSQLVLDELTRYNKVCLSLYQFPVFLHRAFGPVLRSNLPPHWSDNKLTGIALCSVISFPDYHEQRNPLLVKCTCVLVFALVVLLAVGANQVTHQERLKRLMSLLAIPVHWISRNMLRCGCSHTEALFEFQVTDGTKVLEGCEVLKCGFSLYYATDELRIKSTVSGPLEANQYISYSENVTISNVRPESGTEERSPAQRTLHLLLLKLDLDEVILRFFFHGGDLRRTFVRHLVSTLTDAGISVFTDNDKGNGIKLQNFYKRIEESKIAVAIFSERYIESHFCLDELVAMDKLVRENKLLVIPVFYNVKPSDVKHLKGEFGRRFKEMRVRYKDEAEKCRRVERLIASFTLKKVNPVSSLTSLNDPMADCCSSSETLPESWQVFINFRGKELRSGFISHLERGLNDAEIKYYVDTKEKILASFSLGSSSPKSLCPSSRACTLNQSGLVKIMEQVKKDKLRILPVFFNVAPEEVKEQKGEFGRKLYAEGKRKRPNMPDWENALQSVPSKLGLNLATCRNEKELVDKIVDSVKKEEDRSISMESLRISHLYSGNIPTKHIEKPKASPLVDFGISQRLKLFEDKLDFENCLETQIFGIVGMPGIGKTALADMHFKKWHNRFVFTKNIKAIREESDDESGWLKDILLNGSQMFNGKIFLVLDDVSHKNQVNFLLENLEWIKKGSKIVITTRDKSSIAGMVQDTYVVPGLNDKEALELFKHHAFKEKVSSTKGNFPKLSKKFPHWERRLLTLPHCCNPKILTELRISYDKLSDQQKDAFLDIACFFRSEEEDYVKCLLDPYGPESGEVVRDLAEKLFICISAGRIEMHNLLCTMGKQLGSSYEHKMWSSDKITNTLRSEQVILNQKIKKFLESYTWLTSLSFDLLPKNETDMSKVETGIPIDPKIFVEKFNKLTLRYLKIYDSLCPQKCEVDSKVNLPDGLEFPFKEIRCLHWLKFPLDELPPDFNPENLIDLRLPYNKIQRVWEAIKDTPWLKWVDLSYSTRLTDLSALSRAFYLRRLNLEGCSILEKLPKEMKNMKSLVFLNLRGCIMLSSLPEKLDLISLKTLILSGCSNFNNFELISENLESLHLDGTAIESLPRTMKSFKKLVLLNLENCKMLEFLPDCLDKLKALEELILSGCFRLQSFPDIKENMENLQILLLDGTSIKELPKMLLHCGNFKDQAVLQQSPRRNSLSMLLRLCLSRNDMICSQQDSISQLYHLKWIDLKYCKNLTSISTLPPNLQCLDAHACYSLQTVGSPLAIMPTQQVPSSFIFTNCEKLDHIAKNEIICYAHNKSHMISSSLNRHKTGFAFEALVATCFPGSEVPAWFSHKASGAVLQPELPGHWNESGFVGIALCAVVSFQDQKVRNNNLMVKCKCQFNNVETSSSYFNCHVGRLSETGDEQCTIKSTHVFIGYTNWLNINKCQEEDGEKRCVPTKALFVWLPQRRRRRQRQ</sequence>
<evidence type="ECO:0000259" key="8">
    <source>
        <dbReference type="PROSITE" id="PS50104"/>
    </source>
</evidence>
<keyword evidence="3" id="KW-0677">Repeat</keyword>
<keyword evidence="10" id="KW-1185">Reference proteome</keyword>
<comment type="catalytic activity">
    <reaction evidence="7">
        <text>NAD(+) + H2O = ADP-D-ribose + nicotinamide + H(+)</text>
        <dbReference type="Rhea" id="RHEA:16301"/>
        <dbReference type="ChEBI" id="CHEBI:15377"/>
        <dbReference type="ChEBI" id="CHEBI:15378"/>
        <dbReference type="ChEBI" id="CHEBI:17154"/>
        <dbReference type="ChEBI" id="CHEBI:57540"/>
        <dbReference type="ChEBI" id="CHEBI:57967"/>
        <dbReference type="EC" id="3.2.2.6"/>
    </reaction>
    <physiologicalReaction direction="left-to-right" evidence="7">
        <dbReference type="Rhea" id="RHEA:16302"/>
    </physiologicalReaction>
</comment>
<dbReference type="PANTHER" id="PTHR11017">
    <property type="entry name" value="LEUCINE-RICH REPEAT-CONTAINING PROTEIN"/>
    <property type="match status" value="1"/>
</dbReference>